<evidence type="ECO:0000256" key="1">
    <source>
        <dbReference type="ARBA" id="ARBA00004651"/>
    </source>
</evidence>
<gene>
    <name evidence="4" type="ORF">CWC46_11210</name>
    <name evidence="5" type="ORF">Ser39006_011215</name>
</gene>
<dbReference type="InterPro" id="IPR050366">
    <property type="entry name" value="BP-dependent_transpt_permease"/>
</dbReference>
<dbReference type="AlphaFoldDB" id="A0A2I5T722"/>
<dbReference type="Proteomes" id="UP000233778">
    <property type="component" value="Chromosome"/>
</dbReference>
<dbReference type="KEGG" id="serq:CWC46_11210"/>
<keyword evidence="2" id="KW-0813">Transport</keyword>
<keyword evidence="6" id="KW-1185">Reference proteome</keyword>
<evidence type="ECO:0000313" key="4">
    <source>
        <dbReference type="EMBL" id="AUH00322.1"/>
    </source>
</evidence>
<evidence type="ECO:0000256" key="3">
    <source>
        <dbReference type="SAM" id="Phobius"/>
    </source>
</evidence>
<dbReference type="Proteomes" id="UP000017700">
    <property type="component" value="Chromosome"/>
</dbReference>
<feature type="transmembrane region" description="Helical" evidence="3">
    <location>
        <begin position="90"/>
        <end position="108"/>
    </location>
</feature>
<dbReference type="GO" id="GO:0071916">
    <property type="term" value="F:dipeptide transmembrane transporter activity"/>
    <property type="evidence" value="ECO:0007669"/>
    <property type="project" value="TreeGrafter"/>
</dbReference>
<keyword evidence="3" id="KW-1133">Transmembrane helix</keyword>
<comment type="subcellular location">
    <subcellularLocation>
        <location evidence="1">Cell membrane</location>
        <topology evidence="1">Multi-pass membrane protein</topology>
    </subcellularLocation>
</comment>
<dbReference type="EMBL" id="CP025085">
    <property type="protein sequence ID" value="AUH00322.1"/>
    <property type="molecule type" value="Genomic_DNA"/>
</dbReference>
<dbReference type="GO" id="GO:0005886">
    <property type="term" value="C:plasma membrane"/>
    <property type="evidence" value="ECO:0007669"/>
    <property type="project" value="UniProtKB-SubCell"/>
</dbReference>
<evidence type="ECO:0000313" key="5">
    <source>
        <dbReference type="EMBL" id="AUH04642.1"/>
    </source>
</evidence>
<evidence type="ECO:0000313" key="7">
    <source>
        <dbReference type="Proteomes" id="UP000233778"/>
    </source>
</evidence>
<evidence type="ECO:0000313" key="6">
    <source>
        <dbReference type="Proteomes" id="UP000017700"/>
    </source>
</evidence>
<feature type="transmembrane region" description="Helical" evidence="3">
    <location>
        <begin position="45"/>
        <end position="70"/>
    </location>
</feature>
<reference evidence="5" key="2">
    <citation type="submission" date="2013-09" db="EMBL/GenBank/DDBJ databases">
        <authorList>
            <person name="Wang G."/>
            <person name="Yang Y."/>
            <person name="Su Y."/>
        </authorList>
    </citation>
    <scope>NUCLEOTIDE SEQUENCE</scope>
    <source>
        <strain evidence="5">ATCC 39006</strain>
    </source>
</reference>
<reference evidence="5" key="4">
    <citation type="submission" date="2017-11" db="EMBL/GenBank/DDBJ databases">
        <title>Complete genome sequence of Serratia sp. ATCC 39006.</title>
        <authorList>
            <person name="Hampton H.G."/>
            <person name="Jackson S.A."/>
            <person name="Jauregui R."/>
            <person name="Poulter G.T.M."/>
            <person name="Salmond G.P.C."/>
            <person name="Fineran P.C."/>
        </authorList>
    </citation>
    <scope>NUCLEOTIDE SEQUENCE</scope>
    <source>
        <strain evidence="5">ATCC 39006</strain>
    </source>
</reference>
<proteinExistence type="predicted"/>
<dbReference type="STRING" id="104623.Ser39006_03230"/>
<organism evidence="5 6">
    <name type="scientific">Serratia sp. (strain ATCC 39006)</name>
    <name type="common">Prodigiosinella confusarubida</name>
    <dbReference type="NCBI Taxonomy" id="104623"/>
    <lineage>
        <taxon>Bacteria</taxon>
        <taxon>Pseudomonadati</taxon>
        <taxon>Pseudomonadota</taxon>
        <taxon>Gammaproteobacteria</taxon>
        <taxon>Enterobacterales</taxon>
        <taxon>Pectobacteriaceae</taxon>
        <taxon>Prodigiosinella</taxon>
    </lineage>
</organism>
<name>A0A2I5T722_SERS3</name>
<reference evidence="5 6" key="1">
    <citation type="journal article" date="2013" name="Genome Announc.">
        <title>Draft genome sequence of Serratia sp. strain ATCC 39006, a model bacterium for analysis of the biosynthesis and regulation of prodigiosin, a carbapenem, and gas vesicles.</title>
        <authorList>
            <person name="Fineran P.C."/>
            <person name="Iglesias Cans M.C."/>
            <person name="Ramsay J.P."/>
            <person name="Wilf N.M."/>
            <person name="Cossyleon D."/>
            <person name="McNeil M.B."/>
            <person name="Williamson N.R."/>
            <person name="Monson R.E."/>
            <person name="Becher S.A."/>
            <person name="Stanton J.A."/>
            <person name="Brugger K."/>
            <person name="Brown S.D."/>
            <person name="Salmond G.P."/>
        </authorList>
    </citation>
    <scope>NUCLEOTIDE SEQUENCE [LARGE SCALE GENOMIC DNA]</scope>
    <source>
        <strain evidence="5">ATCC 39006</strain>
        <strain evidence="6">ATCC 39006 / SC 11482</strain>
    </source>
</reference>
<dbReference type="PANTHER" id="PTHR43386:SF3">
    <property type="entry name" value="GLUTATHIONE TRANSPORT SYSTEM PERMEASE PROTEIN GSID"/>
    <property type="match status" value="1"/>
</dbReference>
<dbReference type="KEGG" id="sera:Ser39006_011215"/>
<evidence type="ECO:0000256" key="2">
    <source>
        <dbReference type="ARBA" id="ARBA00022448"/>
    </source>
</evidence>
<evidence type="ECO:0008006" key="8">
    <source>
        <dbReference type="Google" id="ProtNLM"/>
    </source>
</evidence>
<reference evidence="4 7" key="3">
    <citation type="submission" date="2017-11" db="EMBL/GenBank/DDBJ databases">
        <title>Complete genome sequence of Serratia sp. ATCC 39006 LacA.</title>
        <authorList>
            <person name="Hampton H.G."/>
            <person name="Jackson S.A."/>
            <person name="Jauregui R."/>
            <person name="Poulter G.T.M."/>
            <person name="Salmond G.P.C."/>
            <person name="Fineran P.C."/>
        </authorList>
    </citation>
    <scope>NUCLEOTIDE SEQUENCE [LARGE SCALE GENOMIC DNA]</scope>
    <source>
        <strain evidence="4 7">ATCC 39006</strain>
    </source>
</reference>
<keyword evidence="3" id="KW-0472">Membrane</keyword>
<dbReference type="PANTHER" id="PTHR43386">
    <property type="entry name" value="OLIGOPEPTIDE TRANSPORT SYSTEM PERMEASE PROTEIN APPC"/>
    <property type="match status" value="1"/>
</dbReference>
<dbReference type="EMBL" id="CP025084">
    <property type="protein sequence ID" value="AUH04642.1"/>
    <property type="molecule type" value="Genomic_DNA"/>
</dbReference>
<protein>
    <recommendedName>
        <fullName evidence="8">ABC transmembrane type-1 domain-containing protein</fullName>
    </recommendedName>
</protein>
<keyword evidence="3" id="KW-0812">Transmembrane</keyword>
<accession>A0A2I5T722</accession>
<sequence>MNGRKQIAYATIMSEIDDRENAAHSWNQGVVIIVWRHILPDTTSAIMVCFSMCIGMSISPSFIGLSALVVTPEWGAMLNEARADMVITPHMAVSPSLALYLAVSAFNLPGEGLHDARDSELKNSRVFHVDES</sequence>